<keyword evidence="2" id="KW-1185">Reference proteome</keyword>
<dbReference type="Proteomes" id="UP001208938">
    <property type="component" value="Unassembled WGS sequence"/>
</dbReference>
<comment type="caution">
    <text evidence="1">The sequence shown here is derived from an EMBL/GenBank/DDBJ whole genome shotgun (WGS) entry which is preliminary data.</text>
</comment>
<dbReference type="RefSeq" id="WP_264506276.1">
    <property type="nucleotide sequence ID" value="NZ_JAPDFL010000001.1"/>
</dbReference>
<reference evidence="1 2" key="1">
    <citation type="submission" date="2022-10" db="EMBL/GenBank/DDBJ databases">
        <title>Pararhodobacter sp. nov., isolated from marine algae.</title>
        <authorList>
            <person name="Choi B.J."/>
            <person name="Kim J.M."/>
            <person name="Lee J.K."/>
            <person name="Choi D.G."/>
            <person name="Jeon C.O."/>
        </authorList>
    </citation>
    <scope>NUCLEOTIDE SEQUENCE [LARGE SCALE GENOMIC DNA]</scope>
    <source>
        <strain evidence="1 2">ZQ420</strain>
    </source>
</reference>
<dbReference type="EMBL" id="JAPDFL010000001">
    <property type="protein sequence ID" value="MCW1933352.1"/>
    <property type="molecule type" value="Genomic_DNA"/>
</dbReference>
<accession>A0ABT3H0P0</accession>
<evidence type="ECO:0000313" key="1">
    <source>
        <dbReference type="EMBL" id="MCW1933352.1"/>
    </source>
</evidence>
<evidence type="ECO:0008006" key="3">
    <source>
        <dbReference type="Google" id="ProtNLM"/>
    </source>
</evidence>
<proteinExistence type="predicted"/>
<protein>
    <recommendedName>
        <fullName evidence="3">Sulfotransferase family protein</fullName>
    </recommendedName>
</protein>
<organism evidence="1 2">
    <name type="scientific">Pararhodobacter zhoushanensis</name>
    <dbReference type="NCBI Taxonomy" id="2479545"/>
    <lineage>
        <taxon>Bacteria</taxon>
        <taxon>Pseudomonadati</taxon>
        <taxon>Pseudomonadota</taxon>
        <taxon>Alphaproteobacteria</taxon>
        <taxon>Rhodobacterales</taxon>
        <taxon>Paracoccaceae</taxon>
        <taxon>Pararhodobacter</taxon>
    </lineage>
</organism>
<sequence>MEIALHLGVHETDNDHLVRCLMRNRAVLGKQGIAIPGPARYRQQLRQLSFAMRGRDTTAETQEMLLDGILDDDDVRRVVFSSDSFLSLPKWAVSHGRLYHAAAERVSLLRNLFPDARIELFLAIRNPASFLPAMVKADKTGSILTQITDSDPGALRWSSLLARLSEAVPDAPITVWSYEDTPLIWPEVLRVVSGHAPENEMAGWLAWYWDLVTPKGHAALRRWFETNPPPDDHARRKMLSVLLERFAKPEELEQDALLPGWTVETVDRLSALYDDDLDLIGSMPGVTLLEP</sequence>
<evidence type="ECO:0000313" key="2">
    <source>
        <dbReference type="Proteomes" id="UP001208938"/>
    </source>
</evidence>
<gene>
    <name evidence="1" type="ORF">OKW52_14050</name>
</gene>
<name>A0ABT3H0P0_9RHOB</name>